<dbReference type="PROSITE" id="PS01175">
    <property type="entry name" value="RIBONUCLEASE_II"/>
    <property type="match status" value="1"/>
</dbReference>
<protein>
    <submittedName>
        <fullName evidence="4">DIS3-like exonuclease 2</fullName>
    </submittedName>
</protein>
<feature type="non-terminal residue" evidence="4">
    <location>
        <position position="1"/>
    </location>
</feature>
<evidence type="ECO:0000256" key="1">
    <source>
        <dbReference type="RuleBase" id="RU003901"/>
    </source>
</evidence>
<dbReference type="SUPFAM" id="SSF50249">
    <property type="entry name" value="Nucleic acid-binding proteins"/>
    <property type="match status" value="2"/>
</dbReference>
<dbReference type="OrthoDB" id="372421at2759"/>
<dbReference type="Pfam" id="PF17849">
    <property type="entry name" value="OB_Dis3"/>
    <property type="match status" value="1"/>
</dbReference>
<proteinExistence type="inferred from homology"/>
<dbReference type="GO" id="GO:0006402">
    <property type="term" value="P:mRNA catabolic process"/>
    <property type="evidence" value="ECO:0007669"/>
    <property type="project" value="TreeGrafter"/>
</dbReference>
<dbReference type="PANTHER" id="PTHR23355">
    <property type="entry name" value="RIBONUCLEASE"/>
    <property type="match status" value="1"/>
</dbReference>
<feature type="domain" description="RNB" evidence="3">
    <location>
        <begin position="438"/>
        <end position="785"/>
    </location>
</feature>
<feature type="region of interest" description="Disordered" evidence="2">
    <location>
        <begin position="929"/>
        <end position="959"/>
    </location>
</feature>
<dbReference type="InterPro" id="IPR001900">
    <property type="entry name" value="RNase_II/R"/>
</dbReference>
<keyword evidence="4" id="KW-0378">Hydrolase</keyword>
<dbReference type="Gene3D" id="2.40.50.700">
    <property type="match status" value="1"/>
</dbReference>
<sequence length="959" mass="107939">SIALAYKSDEDRDNCSSSVSSDSSHFPNDEETTSHFAKSDEIDSSCNEKRTASSVKSTDLIETTVLNEDVAVLTESLTMHINKTDTTRKASTTEKVGAKPNAPFLINNECRLIMTLLTAKDESTRNCLLRKAAVDRHIFLKNGDKDVLNNRLVRIKNVFSPASSKIVKFIDDNTPKRRKDKATFEGEVNTLVRRYISEADTYKYILQEMVLNNGRYDFSSEVNKVAIESFVKSLIQANLGRIVEGDIRVNEYDNTEAYMTNEDDDRDIYFSSTLIRQCAFHGTRVKAFAFTEDDRTPMKEVVKRIVRGFVVEILDDQSRKQIVGKFDLNRTNSSTIVIVPDDRRLPRFKIDKSSDVMLSSNAIVPQANTLYLVKLDYWKEKKPYASLIEEIGKADELETGNRAVLLKNSLNPTVFSESILSALPKEPFVIPATEYNSRENLTKECIFTIDPSTAKDLDDAVSCTKLESGNFEVGVHISDVSYFINENSELDNVIKDQATTIYLVNKVYHMLPRQLCDLCSLLPGQDKLTFSVFWEVTPKAEIVSTRFAKTIINSCSKFAYEHAQLMIDQPDKEFEEGNLPTIHRFTSREVCEKINMLNELATILRKKRFENGCISINQKKIIFDLNDDGEPIAFRPDDRGESNFLIEEFMLLANQSVARFIFDKFPNIAVLRNHAPPKPNMMTELVAKLETLNYKMNVSSAKTVADSIAKIIRSAGNNEALIAVLNSMIAKPMVRAEYVCSGHINNAKGLRHYALSIPIYTHFTSPIRRYPDILVHRLLAAALNIAPIPTRSPSELRQITRNCNDQKYNAKLAGEDSTNLYFLHYLRLVGPIKMRAAIKELSKGTDLHIMLIDSGHNIRVNMKNNEPEVKFIIANGVPSIQFVGCGASTAIRANIFDPVLVEGCGPKNLIISKDSVLLKLSAKSSIADLSPRHNNGNKMCRDQSEPNRGPRLRSTMHAA</sequence>
<dbReference type="SMART" id="SM00955">
    <property type="entry name" value="RNB"/>
    <property type="match status" value="1"/>
</dbReference>
<dbReference type="Pfam" id="PF00773">
    <property type="entry name" value="RNB"/>
    <property type="match status" value="1"/>
</dbReference>
<evidence type="ECO:0000313" key="4">
    <source>
        <dbReference type="EMBL" id="KAJ6640644.1"/>
    </source>
</evidence>
<dbReference type="PANTHER" id="PTHR23355:SF9">
    <property type="entry name" value="DIS3-LIKE EXONUCLEASE 2"/>
    <property type="match status" value="1"/>
</dbReference>
<keyword evidence="4" id="KW-0540">Nuclease</keyword>
<reference evidence="4" key="1">
    <citation type="submission" date="2022-07" db="EMBL/GenBank/DDBJ databases">
        <authorList>
            <person name="Trinca V."/>
            <person name="Uliana J.V.C."/>
            <person name="Torres T.T."/>
            <person name="Ward R.J."/>
            <person name="Monesi N."/>
        </authorList>
    </citation>
    <scope>NUCLEOTIDE SEQUENCE</scope>
    <source>
        <strain evidence="4">HSMRA1968</strain>
        <tissue evidence="4">Whole embryos</tissue>
    </source>
</reference>
<evidence type="ECO:0000259" key="3">
    <source>
        <dbReference type="SMART" id="SM00955"/>
    </source>
</evidence>
<dbReference type="GO" id="GO:0010587">
    <property type="term" value="P:miRNA catabolic process"/>
    <property type="evidence" value="ECO:0007669"/>
    <property type="project" value="TreeGrafter"/>
</dbReference>
<organism evidence="4 5">
    <name type="scientific">Pseudolycoriella hygida</name>
    <dbReference type="NCBI Taxonomy" id="35572"/>
    <lineage>
        <taxon>Eukaryota</taxon>
        <taxon>Metazoa</taxon>
        <taxon>Ecdysozoa</taxon>
        <taxon>Arthropoda</taxon>
        <taxon>Hexapoda</taxon>
        <taxon>Insecta</taxon>
        <taxon>Pterygota</taxon>
        <taxon>Neoptera</taxon>
        <taxon>Endopterygota</taxon>
        <taxon>Diptera</taxon>
        <taxon>Nematocera</taxon>
        <taxon>Sciaroidea</taxon>
        <taxon>Sciaridae</taxon>
        <taxon>Pseudolycoriella</taxon>
    </lineage>
</organism>
<feature type="region of interest" description="Disordered" evidence="2">
    <location>
        <begin position="1"/>
        <end position="50"/>
    </location>
</feature>
<dbReference type="GO" id="GO:0003723">
    <property type="term" value="F:RNA binding"/>
    <property type="evidence" value="ECO:0007669"/>
    <property type="project" value="InterPro"/>
</dbReference>
<dbReference type="GO" id="GO:0000175">
    <property type="term" value="F:3'-5'-RNA exonuclease activity"/>
    <property type="evidence" value="ECO:0007669"/>
    <property type="project" value="TreeGrafter"/>
</dbReference>
<evidence type="ECO:0000313" key="5">
    <source>
        <dbReference type="Proteomes" id="UP001151699"/>
    </source>
</evidence>
<keyword evidence="4" id="KW-0269">Exonuclease</keyword>
<dbReference type="InterPro" id="IPR050180">
    <property type="entry name" value="RNR_Ribonuclease"/>
</dbReference>
<dbReference type="AlphaFoldDB" id="A0A9Q0N179"/>
<feature type="compositionally biased region" description="Basic and acidic residues" evidence="2">
    <location>
        <begin position="37"/>
        <end position="50"/>
    </location>
</feature>
<accession>A0A9Q0N179</accession>
<dbReference type="EMBL" id="WJQU01000002">
    <property type="protein sequence ID" value="KAJ6640644.1"/>
    <property type="molecule type" value="Genomic_DNA"/>
</dbReference>
<comment type="caution">
    <text evidence="4">The sequence shown here is derived from an EMBL/GenBank/DDBJ whole genome shotgun (WGS) entry which is preliminary data.</text>
</comment>
<dbReference type="InterPro" id="IPR012340">
    <property type="entry name" value="NA-bd_OB-fold"/>
</dbReference>
<dbReference type="InterPro" id="IPR022966">
    <property type="entry name" value="RNase_II/R_CS"/>
</dbReference>
<dbReference type="Proteomes" id="UP001151699">
    <property type="component" value="Chromosome B"/>
</dbReference>
<dbReference type="GO" id="GO:0000932">
    <property type="term" value="C:P-body"/>
    <property type="evidence" value="ECO:0007669"/>
    <property type="project" value="TreeGrafter"/>
</dbReference>
<keyword evidence="5" id="KW-1185">Reference proteome</keyword>
<gene>
    <name evidence="4" type="primary">Dis3l2</name>
    <name evidence="4" type="ORF">Bhyg_05575</name>
</gene>
<name>A0A9Q0N179_9DIPT</name>
<evidence type="ECO:0000256" key="2">
    <source>
        <dbReference type="SAM" id="MobiDB-lite"/>
    </source>
</evidence>
<comment type="similarity">
    <text evidence="1">Belongs to the RNR ribonuclease family.</text>
</comment>
<feature type="non-terminal residue" evidence="4">
    <location>
        <position position="959"/>
    </location>
</feature>
<dbReference type="InterPro" id="IPR041505">
    <property type="entry name" value="Dis3_CSD2"/>
</dbReference>